<proteinExistence type="predicted"/>
<gene>
    <name evidence="1" type="ORF">GCM10022223_03840</name>
</gene>
<protein>
    <submittedName>
        <fullName evidence="1">Uncharacterized protein</fullName>
    </submittedName>
</protein>
<dbReference type="EMBL" id="BAAAZO010000001">
    <property type="protein sequence ID" value="GAA3592421.1"/>
    <property type="molecule type" value="Genomic_DNA"/>
</dbReference>
<reference evidence="2" key="1">
    <citation type="journal article" date="2019" name="Int. J. Syst. Evol. Microbiol.">
        <title>The Global Catalogue of Microorganisms (GCM) 10K type strain sequencing project: providing services to taxonomists for standard genome sequencing and annotation.</title>
        <authorList>
            <consortium name="The Broad Institute Genomics Platform"/>
            <consortium name="The Broad Institute Genome Sequencing Center for Infectious Disease"/>
            <person name="Wu L."/>
            <person name="Ma J."/>
        </authorList>
    </citation>
    <scope>NUCLEOTIDE SEQUENCE [LARGE SCALE GENOMIC DNA]</scope>
    <source>
        <strain evidence="2">JCM 16902</strain>
    </source>
</reference>
<organism evidence="1 2">
    <name type="scientific">Kineosporia mesophila</name>
    <dbReference type="NCBI Taxonomy" id="566012"/>
    <lineage>
        <taxon>Bacteria</taxon>
        <taxon>Bacillati</taxon>
        <taxon>Actinomycetota</taxon>
        <taxon>Actinomycetes</taxon>
        <taxon>Kineosporiales</taxon>
        <taxon>Kineosporiaceae</taxon>
        <taxon>Kineosporia</taxon>
    </lineage>
</organism>
<dbReference type="Proteomes" id="UP001501074">
    <property type="component" value="Unassembled WGS sequence"/>
</dbReference>
<evidence type="ECO:0000313" key="1">
    <source>
        <dbReference type="EMBL" id="GAA3592421.1"/>
    </source>
</evidence>
<name>A0ABP6Z1D3_9ACTN</name>
<keyword evidence="2" id="KW-1185">Reference proteome</keyword>
<sequence>MIELMPEPEVEALVAELSVKYPLFATTTIQRWVRRECARYAEARITTFVPILVRRGVERTLRELDTIQVVDLTAPHLSPVR</sequence>
<dbReference type="Gene3D" id="1.10.8.1060">
    <property type="entry name" value="Corynebacterium glutamicum thioredoxin-dependent arsenate reductase, N-terminal domain"/>
    <property type="match status" value="1"/>
</dbReference>
<dbReference type="NCBIfam" id="NF046112">
    <property type="entry name" value="MSMEG_6209_Nter"/>
    <property type="match status" value="1"/>
</dbReference>
<accession>A0ABP6Z1D3</accession>
<comment type="caution">
    <text evidence="1">The sequence shown here is derived from an EMBL/GenBank/DDBJ whole genome shotgun (WGS) entry which is preliminary data.</text>
</comment>
<evidence type="ECO:0000313" key="2">
    <source>
        <dbReference type="Proteomes" id="UP001501074"/>
    </source>
</evidence>